<sequence>MRIFATTPIHVGSAELARRQSRYDELCPDWIRITLRDLDPDAPGSLETAADIRESEERVVEVLRAVPSGYDAVLADCILDPGGPEFAAESEVRVLGLLRMSFGWEVCTGRRPGAVARNQAIADELADRVASYGWADSFSGVEVLGLGVEAIAVGNQWDEAAAGAVDRLGKTGAVTVINGCSAVELPPREVAGGARLVDPTALALRLLATGEAR</sequence>
<evidence type="ECO:0000313" key="3">
    <source>
        <dbReference type="Proteomes" id="UP001500393"/>
    </source>
</evidence>
<gene>
    <name evidence="2" type="ORF">GCM10009789_59910</name>
</gene>
<keyword evidence="3" id="KW-1185">Reference proteome</keyword>
<name>A0ABN2E8D1_9ACTN</name>
<dbReference type="Gene3D" id="3.40.50.12500">
    <property type="match status" value="1"/>
</dbReference>
<dbReference type="EMBL" id="BAAAOS010000048">
    <property type="protein sequence ID" value="GAA1597991.1"/>
    <property type="molecule type" value="Genomic_DNA"/>
</dbReference>
<dbReference type="Pfam" id="PF01177">
    <property type="entry name" value="Asp_Glu_race"/>
    <property type="match status" value="1"/>
</dbReference>
<dbReference type="Proteomes" id="UP001500393">
    <property type="component" value="Unassembled WGS sequence"/>
</dbReference>
<reference evidence="2 3" key="1">
    <citation type="journal article" date="2019" name="Int. J. Syst. Evol. Microbiol.">
        <title>The Global Catalogue of Microorganisms (GCM) 10K type strain sequencing project: providing services to taxonomists for standard genome sequencing and annotation.</title>
        <authorList>
            <consortium name="The Broad Institute Genomics Platform"/>
            <consortium name="The Broad Institute Genome Sequencing Center for Infectious Disease"/>
            <person name="Wu L."/>
            <person name="Ma J."/>
        </authorList>
    </citation>
    <scope>NUCLEOTIDE SEQUENCE [LARGE SCALE GENOMIC DNA]</scope>
    <source>
        <strain evidence="2 3">JCM 14969</strain>
    </source>
</reference>
<evidence type="ECO:0000313" key="2">
    <source>
        <dbReference type="EMBL" id="GAA1597991.1"/>
    </source>
</evidence>
<dbReference type="InterPro" id="IPR053714">
    <property type="entry name" value="Iso_Racemase_Enz_sf"/>
</dbReference>
<comment type="caution">
    <text evidence="2">The sequence shown here is derived from an EMBL/GenBank/DDBJ whole genome shotgun (WGS) entry which is preliminary data.</text>
</comment>
<dbReference type="InterPro" id="IPR015942">
    <property type="entry name" value="Asp/Glu/hydantoin_racemase"/>
</dbReference>
<accession>A0ABN2E8D1</accession>
<proteinExistence type="inferred from homology"/>
<evidence type="ECO:0008006" key="4">
    <source>
        <dbReference type="Google" id="ProtNLM"/>
    </source>
</evidence>
<protein>
    <recommendedName>
        <fullName evidence="4">Asp/Glu/hydantoin racemase</fullName>
    </recommendedName>
</protein>
<comment type="similarity">
    <text evidence="1">Belongs to the HyuE racemase family.</text>
</comment>
<evidence type="ECO:0000256" key="1">
    <source>
        <dbReference type="ARBA" id="ARBA00038414"/>
    </source>
</evidence>
<organism evidence="2 3">
    <name type="scientific">Kribbella sancticallisti</name>
    <dbReference type="NCBI Taxonomy" id="460087"/>
    <lineage>
        <taxon>Bacteria</taxon>
        <taxon>Bacillati</taxon>
        <taxon>Actinomycetota</taxon>
        <taxon>Actinomycetes</taxon>
        <taxon>Propionibacteriales</taxon>
        <taxon>Kribbellaceae</taxon>
        <taxon>Kribbella</taxon>
    </lineage>
</organism>